<feature type="region of interest" description="Disordered" evidence="1">
    <location>
        <begin position="32"/>
        <end position="62"/>
    </location>
</feature>
<reference evidence="2 3" key="1">
    <citation type="journal article" date="2014" name="Agronomy (Basel)">
        <title>A Draft Genome Sequence for Ensete ventricosum, the Drought-Tolerant Tree Against Hunger.</title>
        <authorList>
            <person name="Harrison J."/>
            <person name="Moore K.A."/>
            <person name="Paszkiewicz K."/>
            <person name="Jones T."/>
            <person name="Grant M."/>
            <person name="Ambacheew D."/>
            <person name="Muzemil S."/>
            <person name="Studholme D.J."/>
        </authorList>
    </citation>
    <scope>NUCLEOTIDE SEQUENCE [LARGE SCALE GENOMIC DNA]</scope>
</reference>
<comment type="caution">
    <text evidence="2">The sequence shown here is derived from an EMBL/GenBank/DDBJ whole genome shotgun (WGS) entry which is preliminary data.</text>
</comment>
<evidence type="ECO:0000313" key="2">
    <source>
        <dbReference type="EMBL" id="RRT57891.1"/>
    </source>
</evidence>
<feature type="compositionally biased region" description="Low complexity" evidence="1">
    <location>
        <begin position="32"/>
        <end position="50"/>
    </location>
</feature>
<proteinExistence type="predicted"/>
<organism evidence="2 3">
    <name type="scientific">Ensete ventricosum</name>
    <name type="common">Abyssinian banana</name>
    <name type="synonym">Musa ensete</name>
    <dbReference type="NCBI Taxonomy" id="4639"/>
    <lineage>
        <taxon>Eukaryota</taxon>
        <taxon>Viridiplantae</taxon>
        <taxon>Streptophyta</taxon>
        <taxon>Embryophyta</taxon>
        <taxon>Tracheophyta</taxon>
        <taxon>Spermatophyta</taxon>
        <taxon>Magnoliopsida</taxon>
        <taxon>Liliopsida</taxon>
        <taxon>Zingiberales</taxon>
        <taxon>Musaceae</taxon>
        <taxon>Ensete</taxon>
    </lineage>
</organism>
<dbReference type="AlphaFoldDB" id="A0A426Z1R3"/>
<evidence type="ECO:0000256" key="1">
    <source>
        <dbReference type="SAM" id="MobiDB-lite"/>
    </source>
</evidence>
<dbReference type="EMBL" id="AMZH03008955">
    <property type="protein sequence ID" value="RRT57891.1"/>
    <property type="molecule type" value="Genomic_DNA"/>
</dbReference>
<name>A0A426Z1R3_ENSVE</name>
<gene>
    <name evidence="2" type="ORF">B296_00021774</name>
</gene>
<protein>
    <submittedName>
        <fullName evidence="2">Uncharacterized protein</fullName>
    </submittedName>
</protein>
<dbReference type="Proteomes" id="UP000287651">
    <property type="component" value="Unassembled WGS sequence"/>
</dbReference>
<sequence length="129" mass="13338">MMSACRGGWLWHGQLQGGGLLWLRPPANGQPGPTCGQTAGATAQGWPAAARSPQGATDYGHDVHRKASCGQRHCLQGLLPARVVARRSGARGGASHRGACPLAGWLLAGKGSRLLRWGSGGAVRVRKDG</sequence>
<accession>A0A426Z1R3</accession>
<evidence type="ECO:0000313" key="3">
    <source>
        <dbReference type="Proteomes" id="UP000287651"/>
    </source>
</evidence>